<dbReference type="PANTHER" id="PTHR38465">
    <property type="entry name" value="HTH-TYPE TRANSCRIPTIONAL REGULATOR MJ1563-RELATED"/>
    <property type="match status" value="1"/>
</dbReference>
<keyword evidence="1 4" id="KW-0805">Transcription regulation</keyword>
<evidence type="ECO:0000313" key="6">
    <source>
        <dbReference type="Proteomes" id="UP000204391"/>
    </source>
</evidence>
<organism evidence="5 6">
    <name type="scientific">Virgibacillus necropolis</name>
    <dbReference type="NCBI Taxonomy" id="163877"/>
    <lineage>
        <taxon>Bacteria</taxon>
        <taxon>Bacillati</taxon>
        <taxon>Bacillota</taxon>
        <taxon>Bacilli</taxon>
        <taxon>Bacillales</taxon>
        <taxon>Bacillaceae</taxon>
        <taxon>Virgibacillus</taxon>
    </lineage>
</organism>
<dbReference type="PANTHER" id="PTHR38465:SF1">
    <property type="entry name" value="HTH-TYPE TRANSCRIPTIONAL REGULATOR MJ1563-RELATED"/>
    <property type="match status" value="1"/>
</dbReference>
<proteinExistence type="inferred from homology"/>
<evidence type="ECO:0000256" key="4">
    <source>
        <dbReference type="PIRNR" id="PIRNR006707"/>
    </source>
</evidence>
<dbReference type="CDD" id="cd00090">
    <property type="entry name" value="HTH_ARSR"/>
    <property type="match status" value="1"/>
</dbReference>
<keyword evidence="6" id="KW-1185">Reference proteome</keyword>
<dbReference type="GO" id="GO:0003700">
    <property type="term" value="F:DNA-binding transcription factor activity"/>
    <property type="evidence" value="ECO:0007669"/>
    <property type="project" value="InterPro"/>
</dbReference>
<dbReference type="OrthoDB" id="9800374at2"/>
<keyword evidence="3 4" id="KW-0804">Transcription</keyword>
<sequence>MEQTNDQLTNKIVTEFAKTIELFDLTPLEARLFAYLYLIENPMTLDEMSEAIGKSKTSMSTSIRSLLDLKLVTRVWKKGVRKDLYQANAQLFKTFMNSYTNKWIDAANHQRSSLGEIQKSLDITSLDDDLLPIYNRLSTIMDFHKKIETFFLDMKKND</sequence>
<gene>
    <name evidence="5" type="ORF">CFK40_16980</name>
</gene>
<dbReference type="KEGG" id="vne:CFK40_16980"/>
<evidence type="ECO:0000313" key="5">
    <source>
        <dbReference type="EMBL" id="ASN06591.1"/>
    </source>
</evidence>
<comment type="similarity">
    <text evidence="4">Belongs to the GbsR family.</text>
</comment>
<dbReference type="GO" id="GO:0003677">
    <property type="term" value="F:DNA binding"/>
    <property type="evidence" value="ECO:0007669"/>
    <property type="project" value="UniProtKB-UniRule"/>
</dbReference>
<dbReference type="Proteomes" id="UP000204391">
    <property type="component" value="Chromosome"/>
</dbReference>
<dbReference type="Gene3D" id="1.10.10.10">
    <property type="entry name" value="Winged helix-like DNA-binding domain superfamily/Winged helix DNA-binding domain"/>
    <property type="match status" value="1"/>
</dbReference>
<protein>
    <recommendedName>
        <fullName evidence="4">HTH-type transcriptional regulator</fullName>
    </recommendedName>
</protein>
<evidence type="ECO:0000256" key="1">
    <source>
        <dbReference type="ARBA" id="ARBA00023015"/>
    </source>
</evidence>
<dbReference type="InterPro" id="IPR026282">
    <property type="entry name" value="MJ1563"/>
</dbReference>
<name>A0A221MG22_9BACI</name>
<dbReference type="InterPro" id="IPR036388">
    <property type="entry name" value="WH-like_DNA-bd_sf"/>
</dbReference>
<accession>A0A221MG22</accession>
<dbReference type="InterPro" id="IPR011991">
    <property type="entry name" value="ArsR-like_HTH"/>
</dbReference>
<dbReference type="AlphaFoldDB" id="A0A221MG22"/>
<keyword evidence="2 4" id="KW-0238">DNA-binding</keyword>
<dbReference type="InterPro" id="IPR052362">
    <property type="entry name" value="HTH-GbsR_regulator"/>
</dbReference>
<evidence type="ECO:0000256" key="3">
    <source>
        <dbReference type="ARBA" id="ARBA00023163"/>
    </source>
</evidence>
<evidence type="ECO:0000256" key="2">
    <source>
        <dbReference type="ARBA" id="ARBA00023125"/>
    </source>
</evidence>
<dbReference type="EMBL" id="CP022437">
    <property type="protein sequence ID" value="ASN06591.1"/>
    <property type="molecule type" value="Genomic_DNA"/>
</dbReference>
<dbReference type="SUPFAM" id="SSF46785">
    <property type="entry name" value="Winged helix' DNA-binding domain"/>
    <property type="match status" value="1"/>
</dbReference>
<dbReference type="InterPro" id="IPR036390">
    <property type="entry name" value="WH_DNA-bd_sf"/>
</dbReference>
<dbReference type="PIRSF" id="PIRSF006707">
    <property type="entry name" value="MJ1563"/>
    <property type="match status" value="1"/>
</dbReference>
<reference evidence="5 6" key="1">
    <citation type="journal article" date="2003" name="Int. J. Syst. Evol. Microbiol.">
        <title>Virgibacillus carmonensis sp. nov., Virgibacillus necropolis sp. nov. and Virgibacillus picturae sp. nov., three novel species isolated from deteriorated mural paintings, transfer of the species of the genus salibacillus to Virgibacillus, as Virgibacillus marismortui comb. nov. and Virgibacillus salexigens comb. nov., and emended description of the genus Virgibacillus.</title>
        <authorList>
            <person name="Heyrman J."/>
            <person name="Logan N.A."/>
            <person name="Busse H.J."/>
            <person name="Balcaen A."/>
            <person name="Lebbe L."/>
            <person name="Rodriguez-Diaz M."/>
            <person name="Swings J."/>
            <person name="De Vos P."/>
        </authorList>
    </citation>
    <scope>NUCLEOTIDE SEQUENCE [LARGE SCALE GENOMIC DNA]</scope>
    <source>
        <strain evidence="5 6">LMG 19488</strain>
    </source>
</reference>